<dbReference type="InterPro" id="IPR003660">
    <property type="entry name" value="HAMP_dom"/>
</dbReference>
<dbReference type="InterPro" id="IPR003594">
    <property type="entry name" value="HATPase_dom"/>
</dbReference>
<feature type="transmembrane region" description="Helical" evidence="11">
    <location>
        <begin position="300"/>
        <end position="321"/>
    </location>
</feature>
<dbReference type="Pfam" id="PF08376">
    <property type="entry name" value="NIT"/>
    <property type="match status" value="1"/>
</dbReference>
<comment type="subcellular location">
    <subcellularLocation>
        <location evidence="2">Membrane</location>
    </subcellularLocation>
</comment>
<keyword evidence="4" id="KW-0597">Phosphoprotein</keyword>
<keyword evidence="11" id="KW-0472">Membrane</keyword>
<evidence type="ECO:0000256" key="9">
    <source>
        <dbReference type="ARBA" id="ARBA00023012"/>
    </source>
</evidence>
<evidence type="ECO:0000256" key="5">
    <source>
        <dbReference type="ARBA" id="ARBA00022679"/>
    </source>
</evidence>
<evidence type="ECO:0000256" key="2">
    <source>
        <dbReference type="ARBA" id="ARBA00004370"/>
    </source>
</evidence>
<dbReference type="GO" id="GO:0000160">
    <property type="term" value="P:phosphorelay signal transduction system"/>
    <property type="evidence" value="ECO:0007669"/>
    <property type="project" value="UniProtKB-KW"/>
</dbReference>
<keyword evidence="15" id="KW-1185">Reference proteome</keyword>
<dbReference type="RefSeq" id="WP_111506338.1">
    <property type="nucleotide sequence ID" value="NZ_QKYN01000130.1"/>
</dbReference>
<dbReference type="InterPro" id="IPR050428">
    <property type="entry name" value="TCS_sensor_his_kinase"/>
</dbReference>
<dbReference type="AlphaFoldDB" id="A0A2X0IWA4"/>
<organism evidence="14 15">
    <name type="scientific">Streptacidiphilus pinicola</name>
    <dbReference type="NCBI Taxonomy" id="2219663"/>
    <lineage>
        <taxon>Bacteria</taxon>
        <taxon>Bacillati</taxon>
        <taxon>Actinomycetota</taxon>
        <taxon>Actinomycetes</taxon>
        <taxon>Kitasatosporales</taxon>
        <taxon>Streptomycetaceae</taxon>
        <taxon>Streptacidiphilus</taxon>
    </lineage>
</organism>
<evidence type="ECO:0000256" key="12">
    <source>
        <dbReference type="SAM" id="SignalP"/>
    </source>
</evidence>
<proteinExistence type="predicted"/>
<dbReference type="PANTHER" id="PTHR45436:SF5">
    <property type="entry name" value="SENSOR HISTIDINE KINASE TRCS"/>
    <property type="match status" value="1"/>
</dbReference>
<evidence type="ECO:0000256" key="10">
    <source>
        <dbReference type="SAM" id="MobiDB-lite"/>
    </source>
</evidence>
<feature type="region of interest" description="Disordered" evidence="10">
    <location>
        <begin position="353"/>
        <end position="374"/>
    </location>
</feature>
<name>A0A2X0IWA4_9ACTN</name>
<evidence type="ECO:0000256" key="7">
    <source>
        <dbReference type="ARBA" id="ARBA00022777"/>
    </source>
</evidence>
<dbReference type="PANTHER" id="PTHR45436">
    <property type="entry name" value="SENSOR HISTIDINE KINASE YKOH"/>
    <property type="match status" value="1"/>
</dbReference>
<evidence type="ECO:0000256" key="4">
    <source>
        <dbReference type="ARBA" id="ARBA00022553"/>
    </source>
</evidence>
<evidence type="ECO:0000256" key="11">
    <source>
        <dbReference type="SAM" id="Phobius"/>
    </source>
</evidence>
<keyword evidence="7" id="KW-0418">Kinase</keyword>
<evidence type="ECO:0000313" key="14">
    <source>
        <dbReference type="EMBL" id="RAG81976.1"/>
    </source>
</evidence>
<comment type="caution">
    <text evidence="14">The sequence shown here is derived from an EMBL/GenBank/DDBJ whole genome shotgun (WGS) entry which is preliminary data.</text>
</comment>
<evidence type="ECO:0000256" key="6">
    <source>
        <dbReference type="ARBA" id="ARBA00022692"/>
    </source>
</evidence>
<evidence type="ECO:0000259" key="13">
    <source>
        <dbReference type="SMART" id="SM00304"/>
    </source>
</evidence>
<evidence type="ECO:0000256" key="3">
    <source>
        <dbReference type="ARBA" id="ARBA00012438"/>
    </source>
</evidence>
<evidence type="ECO:0000313" key="15">
    <source>
        <dbReference type="Proteomes" id="UP000248889"/>
    </source>
</evidence>
<dbReference type="InterPro" id="IPR036890">
    <property type="entry name" value="HATPase_C_sf"/>
</dbReference>
<reference evidence="14 15" key="1">
    <citation type="submission" date="2018-06" db="EMBL/GenBank/DDBJ databases">
        <title>Streptacidiphilus pinicola sp. nov., isolated from pine grove soil.</title>
        <authorList>
            <person name="Roh S.G."/>
            <person name="Park S."/>
            <person name="Kim M.-K."/>
            <person name="Yun B.-R."/>
            <person name="Park J."/>
            <person name="Kim M.J."/>
            <person name="Kim Y.S."/>
            <person name="Kim S.B."/>
        </authorList>
    </citation>
    <scope>NUCLEOTIDE SEQUENCE [LARGE SCALE GENOMIC DNA]</scope>
    <source>
        <strain evidence="14 15">MMS16-CNU450</strain>
    </source>
</reference>
<sequence length="631" mass="66394">MPRTIRARLPGLLAIPTCALVAVAVTGTAGQASRYSAAGGTADQVVLVAAAEDYVHQLQMERGLTAGLLGGDRSFRSRLTAQRLATDEALGQLRAQLAAETPTSSAIRTALNLLADLAAERGNADDGTLGRTDALTYYTRAIAALDDAAFSHPTQVADLLLFNDLATMRKLEDVVEAAALERGTVNGILASGAFQRNDYATFAQLLGRRNDDAAQVPRTATSVQSQALAAALRTPQAVTVTGLEQQLLAASSAKKLPIGPADWWQPATALVDGLNGVRLEVAADTQARAQQLRTDALRQLILDAGLALLALLVAAGLAWAATRSVLRPLRALTQEADQLASRDLPAAVARVREAKDGHDPAELAPTLPGSALTSRGDEMTEVAQALNRVATTALQLAVEQAVLERDSTESLASLGRRTHELVGRQLDFLSALERGENDPEALADLFELDHLATRMRRNAESLLVLAGERSPRRWSQPVPIGDVLRSALGEVDDFRRVVLRHSDDVLLDGSAVAEVSHLLAELVDNALAASSPATDVEVYAQRHGADYLFAVVDVGAGLPPEELALANQRLAGQETFLAGRSMQLGHYVVARLAAGLGAHAWLAATPIGGITASVLLPGGLVSGHADLATAR</sequence>
<feature type="domain" description="HAMP" evidence="13">
    <location>
        <begin position="323"/>
        <end position="398"/>
    </location>
</feature>
<dbReference type="Proteomes" id="UP000248889">
    <property type="component" value="Unassembled WGS sequence"/>
</dbReference>
<protein>
    <recommendedName>
        <fullName evidence="3">histidine kinase</fullName>
        <ecNumber evidence="3">2.7.13.3</ecNumber>
    </recommendedName>
</protein>
<dbReference type="Gene3D" id="3.30.565.10">
    <property type="entry name" value="Histidine kinase-like ATPase, C-terminal domain"/>
    <property type="match status" value="1"/>
</dbReference>
<evidence type="ECO:0000256" key="1">
    <source>
        <dbReference type="ARBA" id="ARBA00000085"/>
    </source>
</evidence>
<dbReference type="OrthoDB" id="3845898at2"/>
<dbReference type="InterPro" id="IPR013587">
    <property type="entry name" value="Nitrate/nitrite_sensing"/>
</dbReference>
<evidence type="ECO:0000256" key="8">
    <source>
        <dbReference type="ARBA" id="ARBA00022989"/>
    </source>
</evidence>
<keyword evidence="9" id="KW-0902">Two-component regulatory system</keyword>
<dbReference type="Pfam" id="PF02518">
    <property type="entry name" value="HATPase_c"/>
    <property type="match status" value="1"/>
</dbReference>
<keyword evidence="12" id="KW-0732">Signal</keyword>
<gene>
    <name evidence="14" type="ORF">DN069_30130</name>
</gene>
<dbReference type="EC" id="2.7.13.3" evidence="3"/>
<dbReference type="Gene3D" id="6.10.340.10">
    <property type="match status" value="1"/>
</dbReference>
<accession>A0A2X0IWA4</accession>
<keyword evidence="6 11" id="KW-0812">Transmembrane</keyword>
<feature type="signal peptide" evidence="12">
    <location>
        <begin position="1"/>
        <end position="24"/>
    </location>
</feature>
<dbReference type="GO" id="GO:0004673">
    <property type="term" value="F:protein histidine kinase activity"/>
    <property type="evidence" value="ECO:0007669"/>
    <property type="project" value="UniProtKB-EC"/>
</dbReference>
<dbReference type="SUPFAM" id="SSF55874">
    <property type="entry name" value="ATPase domain of HSP90 chaperone/DNA topoisomerase II/histidine kinase"/>
    <property type="match status" value="1"/>
</dbReference>
<feature type="chain" id="PRO_5016147723" description="histidine kinase" evidence="12">
    <location>
        <begin position="25"/>
        <end position="631"/>
    </location>
</feature>
<dbReference type="SMART" id="SM00304">
    <property type="entry name" value="HAMP"/>
    <property type="match status" value="1"/>
</dbReference>
<keyword evidence="8 11" id="KW-1133">Transmembrane helix</keyword>
<comment type="catalytic activity">
    <reaction evidence="1">
        <text>ATP + protein L-histidine = ADP + protein N-phospho-L-histidine.</text>
        <dbReference type="EC" id="2.7.13.3"/>
    </reaction>
</comment>
<keyword evidence="5" id="KW-0808">Transferase</keyword>
<dbReference type="GO" id="GO:0005886">
    <property type="term" value="C:plasma membrane"/>
    <property type="evidence" value="ECO:0007669"/>
    <property type="project" value="TreeGrafter"/>
</dbReference>
<dbReference type="EMBL" id="QKYN01000130">
    <property type="protein sequence ID" value="RAG81976.1"/>
    <property type="molecule type" value="Genomic_DNA"/>
</dbReference>